<feature type="transmembrane region" description="Helical" evidence="5">
    <location>
        <begin position="78"/>
        <end position="104"/>
    </location>
</feature>
<keyword evidence="8" id="KW-1185">Reference proteome</keyword>
<name>A0ABP0G4L0_CLALP</name>
<sequence length="339" mass="39655">MRELLQRNMDLSRIKQSIYNFVSSIKYTLFIIGTALLVFAAARNSLTWHLQHICGLSHDLWQNLWLKILAFFGYNERLIFIAGTVASAYIPFWMYNSFFIYVAATGRPKFLQVYKIQQDKDTVVEMDKLKKCIRIVLINQIWSGVTVVMMYPVFQWRGMEFGPNLPTFQRVLIDLFGCLLLEEVMFYYSHRLFHHPKLYKHIHKIHHEFTAPYGPASLYCHPIEQIFGNTLPLLLGPTILGSHVSTMWLWITIASLNTSNSHSGFHFPSFPSPEQHDFHHLKFNQCYGVLGILDRLHNTDDQFRKSKQYQRHIMHFSLTPLTAAFPDEKPTTAEHEKSK</sequence>
<evidence type="ECO:0000256" key="3">
    <source>
        <dbReference type="ARBA" id="ARBA00022989"/>
    </source>
</evidence>
<reference evidence="7 8" key="1">
    <citation type="submission" date="2024-02" db="EMBL/GenBank/DDBJ databases">
        <authorList>
            <person name="Daric V."/>
            <person name="Darras S."/>
        </authorList>
    </citation>
    <scope>NUCLEOTIDE SEQUENCE [LARGE SCALE GENOMIC DNA]</scope>
</reference>
<accession>A0ABP0G4L0</accession>
<keyword evidence="4 5" id="KW-0472">Membrane</keyword>
<comment type="subcellular location">
    <subcellularLocation>
        <location evidence="1">Membrane</location>
    </subcellularLocation>
</comment>
<proteinExistence type="predicted"/>
<feature type="domain" description="Fatty acid hydroxylase" evidence="6">
    <location>
        <begin position="177"/>
        <end position="299"/>
    </location>
</feature>
<dbReference type="InterPro" id="IPR006694">
    <property type="entry name" value="Fatty_acid_hydroxylase"/>
</dbReference>
<keyword evidence="2 5" id="KW-0812">Transmembrane</keyword>
<feature type="transmembrane region" description="Helical" evidence="5">
    <location>
        <begin position="21"/>
        <end position="42"/>
    </location>
</feature>
<evidence type="ECO:0000256" key="5">
    <source>
        <dbReference type="SAM" id="Phobius"/>
    </source>
</evidence>
<dbReference type="InterPro" id="IPR050307">
    <property type="entry name" value="Sterol_Desaturase_Related"/>
</dbReference>
<evidence type="ECO:0000256" key="2">
    <source>
        <dbReference type="ARBA" id="ARBA00022692"/>
    </source>
</evidence>
<gene>
    <name evidence="7" type="ORF">CVLEPA_LOCUS18426</name>
</gene>
<dbReference type="PANTHER" id="PTHR11863">
    <property type="entry name" value="STEROL DESATURASE"/>
    <property type="match status" value="1"/>
</dbReference>
<comment type="caution">
    <text evidence="7">The sequence shown here is derived from an EMBL/GenBank/DDBJ whole genome shotgun (WGS) entry which is preliminary data.</text>
</comment>
<protein>
    <recommendedName>
        <fullName evidence="6">Fatty acid hydroxylase domain-containing protein</fullName>
    </recommendedName>
</protein>
<evidence type="ECO:0000313" key="7">
    <source>
        <dbReference type="EMBL" id="CAK8686500.1"/>
    </source>
</evidence>
<organism evidence="7 8">
    <name type="scientific">Clavelina lepadiformis</name>
    <name type="common">Light-bulb sea squirt</name>
    <name type="synonym">Ascidia lepadiformis</name>
    <dbReference type="NCBI Taxonomy" id="159417"/>
    <lineage>
        <taxon>Eukaryota</taxon>
        <taxon>Metazoa</taxon>
        <taxon>Chordata</taxon>
        <taxon>Tunicata</taxon>
        <taxon>Ascidiacea</taxon>
        <taxon>Aplousobranchia</taxon>
        <taxon>Clavelinidae</taxon>
        <taxon>Clavelina</taxon>
    </lineage>
</organism>
<evidence type="ECO:0000256" key="4">
    <source>
        <dbReference type="ARBA" id="ARBA00023136"/>
    </source>
</evidence>
<keyword evidence="3 5" id="KW-1133">Transmembrane helix</keyword>
<dbReference type="Proteomes" id="UP001642483">
    <property type="component" value="Unassembled WGS sequence"/>
</dbReference>
<evidence type="ECO:0000313" key="8">
    <source>
        <dbReference type="Proteomes" id="UP001642483"/>
    </source>
</evidence>
<dbReference type="Pfam" id="PF04116">
    <property type="entry name" value="FA_hydroxylase"/>
    <property type="match status" value="1"/>
</dbReference>
<evidence type="ECO:0000259" key="6">
    <source>
        <dbReference type="Pfam" id="PF04116"/>
    </source>
</evidence>
<evidence type="ECO:0000256" key="1">
    <source>
        <dbReference type="ARBA" id="ARBA00004370"/>
    </source>
</evidence>
<dbReference type="EMBL" id="CAWYQH010000102">
    <property type="protein sequence ID" value="CAK8686500.1"/>
    <property type="molecule type" value="Genomic_DNA"/>
</dbReference>
<feature type="transmembrane region" description="Helical" evidence="5">
    <location>
        <begin position="135"/>
        <end position="156"/>
    </location>
</feature>